<dbReference type="RefSeq" id="YP_010660503.1">
    <property type="nucleotide sequence ID" value="NC_070877.1"/>
</dbReference>
<sequence length="51" mass="5928">MFRVDDMANVTDDEFCGNNQNHEEHKWDWYSADHGLGVLTFNCPGVANWLQ</sequence>
<protein>
    <submittedName>
        <fullName evidence="1">Uncharacterized protein</fullName>
    </submittedName>
</protein>
<name>A0A5B8WK72_9CAUD</name>
<evidence type="ECO:0000313" key="1">
    <source>
        <dbReference type="EMBL" id="QED11626.1"/>
    </source>
</evidence>
<organism evidence="1 2">
    <name type="scientific">Arthrobacter phage Qui</name>
    <dbReference type="NCBI Taxonomy" id="2603260"/>
    <lineage>
        <taxon>Viruses</taxon>
        <taxon>Duplodnaviria</taxon>
        <taxon>Heunggongvirae</taxon>
        <taxon>Uroviricota</taxon>
        <taxon>Caudoviricetes</taxon>
        <taxon>Quivirus</taxon>
        <taxon>Quivirus qui</taxon>
    </lineage>
</organism>
<dbReference type="EMBL" id="MN183282">
    <property type="protein sequence ID" value="QED11626.1"/>
    <property type="molecule type" value="Genomic_DNA"/>
</dbReference>
<accession>A0A5B8WK72</accession>
<keyword evidence="2" id="KW-1185">Reference proteome</keyword>
<proteinExistence type="predicted"/>
<gene>
    <name evidence="1" type="primary">137</name>
    <name evidence="1" type="ORF">SEA_QUI_137</name>
</gene>
<dbReference type="KEGG" id="vg:77936498"/>
<dbReference type="Proteomes" id="UP000321915">
    <property type="component" value="Segment"/>
</dbReference>
<dbReference type="GeneID" id="77936498"/>
<evidence type="ECO:0000313" key="2">
    <source>
        <dbReference type="Proteomes" id="UP000321915"/>
    </source>
</evidence>
<reference evidence="1 2" key="1">
    <citation type="submission" date="2019-07" db="EMBL/GenBank/DDBJ databases">
        <authorList>
            <person name="Abdullah A."/>
            <person name="Lima G.C."/>
            <person name="Cuneo C.K."/>
            <person name="Ennest D.C."/>
            <person name="Fritz K.J."/>
            <person name="Johnson B.T."/>
            <person name="Larson S.M."/>
            <person name="Lemunyete M.N."/>
            <person name="Murray M.B."/>
            <person name="Osmond D.E."/>
            <person name="Patras K.A."/>
            <person name="Ransibrahmanakul S."/>
            <person name="Simpson K.A."/>
            <person name="Thull B.S."/>
            <person name="Wetzel S."/>
            <person name="Bonilla J.A."/>
            <person name="Klyczek K."/>
            <person name="Garlena R.A."/>
            <person name="Russell D.A."/>
            <person name="Pope W.H."/>
            <person name="Jacobs-Sera D."/>
            <person name="Hatfull G.F."/>
        </authorList>
    </citation>
    <scope>NUCLEOTIDE SEQUENCE [LARGE SCALE GENOMIC DNA]</scope>
</reference>